<feature type="domain" description="Knr4/Smi1-like" evidence="1">
    <location>
        <begin position="17"/>
        <end position="147"/>
    </location>
</feature>
<dbReference type="Gene3D" id="3.40.1580.10">
    <property type="entry name" value="SMI1/KNR4-like"/>
    <property type="match status" value="1"/>
</dbReference>
<dbReference type="Pfam" id="PF09346">
    <property type="entry name" value="SMI1_KNR4"/>
    <property type="match status" value="1"/>
</dbReference>
<dbReference type="EMBL" id="PDOD01000002">
    <property type="protein sequence ID" value="PYZ93372.1"/>
    <property type="molecule type" value="Genomic_DNA"/>
</dbReference>
<dbReference type="SMART" id="SM00860">
    <property type="entry name" value="SMI1_KNR4"/>
    <property type="match status" value="1"/>
</dbReference>
<proteinExistence type="predicted"/>
<keyword evidence="3" id="KW-1185">Reference proteome</keyword>
<evidence type="ECO:0000259" key="1">
    <source>
        <dbReference type="SMART" id="SM00860"/>
    </source>
</evidence>
<accession>A0A323TDB8</accession>
<dbReference type="InterPro" id="IPR018958">
    <property type="entry name" value="Knr4/Smi1-like_dom"/>
</dbReference>
<dbReference type="SUPFAM" id="SSF160631">
    <property type="entry name" value="SMI1/KNR4-like"/>
    <property type="match status" value="1"/>
</dbReference>
<dbReference type="AlphaFoldDB" id="A0A323TDB8"/>
<sequence>MVENIWQEENDYGKLEPLTDKIIEIAEEKLKVSLPKSYINILKQQNGGYIKFNAHRLDTPTSWADDHINVDHIFGIGLGKEKGILDSEYLIKEWDLPENVVLISGDGHSWIALDYRSRKTEPPVILIDVDEEQMIELAPNFDTFLNGLYEQTTEFEEEYTDDIQRQWTIPEINDTFSANNELEIAYALDYLSSNATEQKQFIEQSLIKLLQHSKLEIRETAANYAYHFYENGILSTKCVESIVKILRNDHEIEYFAHMYFAEL</sequence>
<name>A0A323TDB8_9BACI</name>
<dbReference type="OrthoDB" id="8657476at2"/>
<comment type="caution">
    <text evidence="2">The sequence shown here is derived from an EMBL/GenBank/DDBJ whole genome shotgun (WGS) entry which is preliminary data.</text>
</comment>
<evidence type="ECO:0000313" key="2">
    <source>
        <dbReference type="EMBL" id="PYZ93372.1"/>
    </source>
</evidence>
<protein>
    <recommendedName>
        <fullName evidence="1">Knr4/Smi1-like domain-containing protein</fullName>
    </recommendedName>
</protein>
<dbReference type="InterPro" id="IPR037883">
    <property type="entry name" value="Knr4/Smi1-like_sf"/>
</dbReference>
<evidence type="ECO:0000313" key="3">
    <source>
        <dbReference type="Proteomes" id="UP000248214"/>
    </source>
</evidence>
<gene>
    <name evidence="2" type="ORF">CR194_09290</name>
</gene>
<dbReference type="Proteomes" id="UP000248214">
    <property type="component" value="Unassembled WGS sequence"/>
</dbReference>
<organism evidence="2 3">
    <name type="scientific">Salipaludibacillus keqinensis</name>
    <dbReference type="NCBI Taxonomy" id="2045207"/>
    <lineage>
        <taxon>Bacteria</taxon>
        <taxon>Bacillati</taxon>
        <taxon>Bacillota</taxon>
        <taxon>Bacilli</taxon>
        <taxon>Bacillales</taxon>
        <taxon>Bacillaceae</taxon>
    </lineage>
</organism>
<reference evidence="2 3" key="1">
    <citation type="submission" date="2017-10" db="EMBL/GenBank/DDBJ databases">
        <title>Bacillus sp. nov., a halophilic bacterium isolated from a Keqin Lake.</title>
        <authorList>
            <person name="Wang H."/>
        </authorList>
    </citation>
    <scope>NUCLEOTIDE SEQUENCE [LARGE SCALE GENOMIC DNA]</scope>
    <source>
        <strain evidence="2 3">KQ-12</strain>
    </source>
</reference>